<feature type="region of interest" description="Disordered" evidence="1">
    <location>
        <begin position="25"/>
        <end position="52"/>
    </location>
</feature>
<name>A0A7J6N5U6_PEROL</name>
<gene>
    <name evidence="2" type="ORF">FOZ62_019496</name>
</gene>
<feature type="non-terminal residue" evidence="2">
    <location>
        <position position="148"/>
    </location>
</feature>
<comment type="caution">
    <text evidence="2">The sequence shown here is derived from an EMBL/GenBank/DDBJ whole genome shotgun (WGS) entry which is preliminary data.</text>
</comment>
<sequence>KGVMCHGLDADRLIFLQEFAKSLREGSVLPPRDESQPSNSDHGMDEEEISKLKSEIQRLRLRVARAPSPRDGVPPVVESAEDSGKWSTSAVQSISAAVEAKLEAFLRQHRGRPNATAHYRNLGDSLPSASRSQDGLSTGRSVPTRGKQ</sequence>
<feature type="region of interest" description="Disordered" evidence="1">
    <location>
        <begin position="65"/>
        <end position="88"/>
    </location>
</feature>
<protein>
    <submittedName>
        <fullName evidence="2">Uncharacterized protein</fullName>
    </submittedName>
</protein>
<feature type="non-terminal residue" evidence="2">
    <location>
        <position position="1"/>
    </location>
</feature>
<reference evidence="2 3" key="1">
    <citation type="submission" date="2020-04" db="EMBL/GenBank/DDBJ databases">
        <title>Perkinsus olseni comparative genomics.</title>
        <authorList>
            <person name="Bogema D.R."/>
        </authorList>
    </citation>
    <scope>NUCLEOTIDE SEQUENCE [LARGE SCALE GENOMIC DNA]</scope>
    <source>
        <strain evidence="2">ATCC PRA-205</strain>
    </source>
</reference>
<dbReference type="AlphaFoldDB" id="A0A7J6N5U6"/>
<evidence type="ECO:0000313" key="3">
    <source>
        <dbReference type="Proteomes" id="UP000574390"/>
    </source>
</evidence>
<proteinExistence type="predicted"/>
<accession>A0A7J6N5U6</accession>
<evidence type="ECO:0000313" key="2">
    <source>
        <dbReference type="EMBL" id="KAF4679299.1"/>
    </source>
</evidence>
<feature type="compositionally biased region" description="Polar residues" evidence="1">
    <location>
        <begin position="127"/>
        <end position="141"/>
    </location>
</feature>
<feature type="region of interest" description="Disordered" evidence="1">
    <location>
        <begin position="109"/>
        <end position="148"/>
    </location>
</feature>
<dbReference type="EMBL" id="JABANM010037999">
    <property type="protein sequence ID" value="KAF4679299.1"/>
    <property type="molecule type" value="Genomic_DNA"/>
</dbReference>
<dbReference type="Proteomes" id="UP000574390">
    <property type="component" value="Unassembled WGS sequence"/>
</dbReference>
<organism evidence="2 3">
    <name type="scientific">Perkinsus olseni</name>
    <name type="common">Perkinsus atlanticus</name>
    <dbReference type="NCBI Taxonomy" id="32597"/>
    <lineage>
        <taxon>Eukaryota</taxon>
        <taxon>Sar</taxon>
        <taxon>Alveolata</taxon>
        <taxon>Perkinsozoa</taxon>
        <taxon>Perkinsea</taxon>
        <taxon>Perkinsida</taxon>
        <taxon>Perkinsidae</taxon>
        <taxon>Perkinsus</taxon>
    </lineage>
</organism>
<evidence type="ECO:0000256" key="1">
    <source>
        <dbReference type="SAM" id="MobiDB-lite"/>
    </source>
</evidence>